<dbReference type="RefSeq" id="WP_183489593.1">
    <property type="nucleotide sequence ID" value="NZ_JBHUOV010000005.1"/>
</dbReference>
<evidence type="ECO:0000259" key="6">
    <source>
        <dbReference type="PROSITE" id="PS51898"/>
    </source>
</evidence>
<dbReference type="InterPro" id="IPR044068">
    <property type="entry name" value="CB"/>
</dbReference>
<dbReference type="InterPro" id="IPR050090">
    <property type="entry name" value="Tyrosine_recombinase_XerCD"/>
</dbReference>
<dbReference type="NCBIfam" id="NF040815">
    <property type="entry name" value="recomb_XerA_Arch"/>
    <property type="match status" value="1"/>
</dbReference>
<dbReference type="PANTHER" id="PTHR30349:SF41">
    <property type="entry name" value="INTEGRASE_RECOMBINASE PROTEIN MJ0367-RELATED"/>
    <property type="match status" value="1"/>
</dbReference>
<reference evidence="9" key="1">
    <citation type="journal article" date="2019" name="Int. J. Syst. Evol. Microbiol.">
        <title>The Global Catalogue of Microorganisms (GCM) 10K type strain sequencing project: providing services to taxonomists for standard genome sequencing and annotation.</title>
        <authorList>
            <consortium name="The Broad Institute Genomics Platform"/>
            <consortium name="The Broad Institute Genome Sequencing Center for Infectious Disease"/>
            <person name="Wu L."/>
            <person name="Ma J."/>
        </authorList>
    </citation>
    <scope>NUCLEOTIDE SEQUENCE [LARGE SCALE GENOMIC DNA]</scope>
    <source>
        <strain evidence="9">KCTC 32141</strain>
    </source>
</reference>
<protein>
    <submittedName>
        <fullName evidence="8">Site-specific tyrosine recombinase/integron integrase</fullName>
    </submittedName>
</protein>
<dbReference type="Gene3D" id="1.10.443.10">
    <property type="entry name" value="Intergrase catalytic core"/>
    <property type="match status" value="1"/>
</dbReference>
<evidence type="ECO:0000256" key="2">
    <source>
        <dbReference type="ARBA" id="ARBA00022908"/>
    </source>
</evidence>
<evidence type="ECO:0000256" key="4">
    <source>
        <dbReference type="ARBA" id="ARBA00023172"/>
    </source>
</evidence>
<sequence>MKKPIITLKSKRHHNVEQIVICFKYDDKIIDLVKTIPGRKWSLSLKSWYVKHSPKALQIIKNTLKDYTINDYILESNHKKQEYHHTTSLTKGQKTIINYFKKYLRGKRYSESTIETYTFLVADFIAYYYKNRIEDLTNRHVERYIEDIYIKRLYSISKQRQFISALKVFKQFYPNIKIEALELVRPKRNKQLPTVLSLEEVIQIISVTKNLKHRAIIALIYSCGFRISELINLELNHIDIDRRQITIKNSKGRKDRYVIIAESFLPLLHNYLHTYKPKKYFAEGRNEGKYSPESIRAFLRTSCRTAEIKKRVTPHTLRHSYATHLLEQGTDLRYIQSLLGHAKPETTMIYTHVAKKDLLAIQSPLDHAVKHIMETQKDKTKLGISRN</sequence>
<dbReference type="InterPro" id="IPR010998">
    <property type="entry name" value="Integrase_recombinase_N"/>
</dbReference>
<evidence type="ECO:0000313" key="8">
    <source>
        <dbReference type="EMBL" id="MFD2823951.1"/>
    </source>
</evidence>
<gene>
    <name evidence="8" type="primary">xerA</name>
    <name evidence="8" type="ORF">ACFS5M_09735</name>
</gene>
<dbReference type="SUPFAM" id="SSF56349">
    <property type="entry name" value="DNA breaking-rejoining enzymes"/>
    <property type="match status" value="1"/>
</dbReference>
<evidence type="ECO:0000259" key="7">
    <source>
        <dbReference type="PROSITE" id="PS51900"/>
    </source>
</evidence>
<name>A0ABW5WNX2_9FLAO</name>
<keyword evidence="2" id="KW-0229">DNA integration</keyword>
<feature type="domain" description="Tyr recombinase" evidence="6">
    <location>
        <begin position="191"/>
        <end position="363"/>
    </location>
</feature>
<dbReference type="Pfam" id="PF13495">
    <property type="entry name" value="Phage_int_SAM_4"/>
    <property type="match status" value="1"/>
</dbReference>
<comment type="similarity">
    <text evidence="1">Belongs to the 'phage' integrase family.</text>
</comment>
<evidence type="ECO:0000256" key="5">
    <source>
        <dbReference type="PROSITE-ProRule" id="PRU01248"/>
    </source>
</evidence>
<proteinExistence type="inferred from homology"/>
<dbReference type="PROSITE" id="PS51898">
    <property type="entry name" value="TYR_RECOMBINASE"/>
    <property type="match status" value="1"/>
</dbReference>
<dbReference type="EMBL" id="JBHUOV010000005">
    <property type="protein sequence ID" value="MFD2823951.1"/>
    <property type="molecule type" value="Genomic_DNA"/>
</dbReference>
<dbReference type="InterPro" id="IPR002104">
    <property type="entry name" value="Integrase_catalytic"/>
</dbReference>
<organism evidence="8 9">
    <name type="scientific">Lacinutrix iliipiscaria</name>
    <dbReference type="NCBI Taxonomy" id="1230532"/>
    <lineage>
        <taxon>Bacteria</taxon>
        <taxon>Pseudomonadati</taxon>
        <taxon>Bacteroidota</taxon>
        <taxon>Flavobacteriia</taxon>
        <taxon>Flavobacteriales</taxon>
        <taxon>Flavobacteriaceae</taxon>
        <taxon>Lacinutrix</taxon>
    </lineage>
</organism>
<evidence type="ECO:0000256" key="3">
    <source>
        <dbReference type="ARBA" id="ARBA00023125"/>
    </source>
</evidence>
<dbReference type="InterPro" id="IPR011010">
    <property type="entry name" value="DNA_brk_join_enz"/>
</dbReference>
<comment type="caution">
    <text evidence="8">The sequence shown here is derived from an EMBL/GenBank/DDBJ whole genome shotgun (WGS) entry which is preliminary data.</text>
</comment>
<accession>A0ABW5WNX2</accession>
<dbReference type="Gene3D" id="1.10.150.130">
    <property type="match status" value="1"/>
</dbReference>
<dbReference type="PROSITE" id="PS50007">
    <property type="entry name" value="PIPLC_X_DOMAIN"/>
    <property type="match status" value="1"/>
</dbReference>
<dbReference type="PANTHER" id="PTHR30349">
    <property type="entry name" value="PHAGE INTEGRASE-RELATED"/>
    <property type="match status" value="1"/>
</dbReference>
<keyword evidence="9" id="KW-1185">Reference proteome</keyword>
<feature type="domain" description="Core-binding (CB)" evidence="7">
    <location>
        <begin position="91"/>
        <end position="174"/>
    </location>
</feature>
<dbReference type="Pfam" id="PF00589">
    <property type="entry name" value="Phage_integrase"/>
    <property type="match status" value="1"/>
</dbReference>
<evidence type="ECO:0000313" key="9">
    <source>
        <dbReference type="Proteomes" id="UP001597533"/>
    </source>
</evidence>
<keyword evidence="4" id="KW-0233">DNA recombination</keyword>
<keyword evidence="3 5" id="KW-0238">DNA-binding</keyword>
<dbReference type="InterPro" id="IPR004107">
    <property type="entry name" value="Integrase_SAM-like_N"/>
</dbReference>
<dbReference type="PROSITE" id="PS51900">
    <property type="entry name" value="CB"/>
    <property type="match status" value="1"/>
</dbReference>
<evidence type="ECO:0000256" key="1">
    <source>
        <dbReference type="ARBA" id="ARBA00008857"/>
    </source>
</evidence>
<dbReference type="InterPro" id="IPR013762">
    <property type="entry name" value="Integrase-like_cat_sf"/>
</dbReference>
<dbReference type="Proteomes" id="UP001597533">
    <property type="component" value="Unassembled WGS sequence"/>
</dbReference>